<dbReference type="Gene3D" id="1.20.1740.10">
    <property type="entry name" value="Amino acid/polyamine transporter I"/>
    <property type="match status" value="1"/>
</dbReference>
<dbReference type="Pfam" id="PF01490">
    <property type="entry name" value="Aa_trans"/>
    <property type="match status" value="1"/>
</dbReference>
<organism evidence="8 9">
    <name type="scientific">Bimuria novae-zelandiae CBS 107.79</name>
    <dbReference type="NCBI Taxonomy" id="1447943"/>
    <lineage>
        <taxon>Eukaryota</taxon>
        <taxon>Fungi</taxon>
        <taxon>Dikarya</taxon>
        <taxon>Ascomycota</taxon>
        <taxon>Pezizomycotina</taxon>
        <taxon>Dothideomycetes</taxon>
        <taxon>Pleosporomycetidae</taxon>
        <taxon>Pleosporales</taxon>
        <taxon>Massarineae</taxon>
        <taxon>Didymosphaeriaceae</taxon>
        <taxon>Bimuria</taxon>
    </lineage>
</organism>
<comment type="subcellular location">
    <subcellularLocation>
        <location evidence="1">Membrane</location>
        <topology evidence="1">Multi-pass membrane protein</topology>
    </subcellularLocation>
</comment>
<keyword evidence="9" id="KW-1185">Reference proteome</keyword>
<keyword evidence="5 6" id="KW-0472">Membrane</keyword>
<dbReference type="InterPro" id="IPR013057">
    <property type="entry name" value="AA_transpt_TM"/>
</dbReference>
<feature type="transmembrane region" description="Helical" evidence="6">
    <location>
        <begin position="314"/>
        <end position="335"/>
    </location>
</feature>
<name>A0A6A5UXW6_9PLEO</name>
<evidence type="ECO:0000256" key="3">
    <source>
        <dbReference type="ARBA" id="ARBA00022692"/>
    </source>
</evidence>
<evidence type="ECO:0000256" key="5">
    <source>
        <dbReference type="ARBA" id="ARBA00023136"/>
    </source>
</evidence>
<feature type="transmembrane region" description="Helical" evidence="6">
    <location>
        <begin position="237"/>
        <end position="260"/>
    </location>
</feature>
<feature type="transmembrane region" description="Helical" evidence="6">
    <location>
        <begin position="356"/>
        <end position="378"/>
    </location>
</feature>
<feature type="transmembrane region" description="Helical" evidence="6">
    <location>
        <begin position="51"/>
        <end position="72"/>
    </location>
</feature>
<dbReference type="GO" id="GO:0015179">
    <property type="term" value="F:L-amino acid transmembrane transporter activity"/>
    <property type="evidence" value="ECO:0007669"/>
    <property type="project" value="TreeGrafter"/>
</dbReference>
<feature type="transmembrane region" description="Helical" evidence="6">
    <location>
        <begin position="272"/>
        <end position="294"/>
    </location>
</feature>
<accession>A0A6A5UXW6</accession>
<evidence type="ECO:0000256" key="1">
    <source>
        <dbReference type="ARBA" id="ARBA00004141"/>
    </source>
</evidence>
<evidence type="ECO:0000256" key="6">
    <source>
        <dbReference type="SAM" id="Phobius"/>
    </source>
</evidence>
<dbReference type="GO" id="GO:0016020">
    <property type="term" value="C:membrane"/>
    <property type="evidence" value="ECO:0007669"/>
    <property type="project" value="UniProtKB-SubCell"/>
</dbReference>
<dbReference type="PANTHER" id="PTHR22950">
    <property type="entry name" value="AMINO ACID TRANSPORTER"/>
    <property type="match status" value="1"/>
</dbReference>
<keyword evidence="3 6" id="KW-0812">Transmembrane</keyword>
<feature type="transmembrane region" description="Helical" evidence="6">
    <location>
        <begin position="190"/>
        <end position="211"/>
    </location>
</feature>
<evidence type="ECO:0000256" key="4">
    <source>
        <dbReference type="ARBA" id="ARBA00022989"/>
    </source>
</evidence>
<evidence type="ECO:0000256" key="2">
    <source>
        <dbReference type="ARBA" id="ARBA00008066"/>
    </source>
</evidence>
<dbReference type="EMBL" id="ML976707">
    <property type="protein sequence ID" value="KAF1969665.1"/>
    <property type="molecule type" value="Genomic_DNA"/>
</dbReference>
<reference evidence="8" key="1">
    <citation type="journal article" date="2020" name="Stud. Mycol.">
        <title>101 Dothideomycetes genomes: a test case for predicting lifestyles and emergence of pathogens.</title>
        <authorList>
            <person name="Haridas S."/>
            <person name="Albert R."/>
            <person name="Binder M."/>
            <person name="Bloem J."/>
            <person name="Labutti K."/>
            <person name="Salamov A."/>
            <person name="Andreopoulos B."/>
            <person name="Baker S."/>
            <person name="Barry K."/>
            <person name="Bills G."/>
            <person name="Bluhm B."/>
            <person name="Cannon C."/>
            <person name="Castanera R."/>
            <person name="Culley D."/>
            <person name="Daum C."/>
            <person name="Ezra D."/>
            <person name="Gonzalez J."/>
            <person name="Henrissat B."/>
            <person name="Kuo A."/>
            <person name="Liang C."/>
            <person name="Lipzen A."/>
            <person name="Lutzoni F."/>
            <person name="Magnuson J."/>
            <person name="Mondo S."/>
            <person name="Nolan M."/>
            <person name="Ohm R."/>
            <person name="Pangilinan J."/>
            <person name="Park H.-J."/>
            <person name="Ramirez L."/>
            <person name="Alfaro M."/>
            <person name="Sun H."/>
            <person name="Tritt A."/>
            <person name="Yoshinaga Y."/>
            <person name="Zwiers L.-H."/>
            <person name="Turgeon B."/>
            <person name="Goodwin S."/>
            <person name="Spatafora J."/>
            <person name="Crous P."/>
            <person name="Grigoriev I."/>
        </authorList>
    </citation>
    <scope>NUCLEOTIDE SEQUENCE</scope>
    <source>
        <strain evidence="8">CBS 107.79</strain>
    </source>
</reference>
<dbReference type="Proteomes" id="UP000800036">
    <property type="component" value="Unassembled WGS sequence"/>
</dbReference>
<gene>
    <name evidence="8" type="ORF">BU23DRAFT_512837</name>
</gene>
<sequence length="469" mass="50392">MFRKEKNLVEDGGENYLDPTLTSGTERRGSVVAQDAVFGEITEDGPNYRAVGWKGAVVLMLKTQVGLGVLSIPEVFDILGLIPGVLCLIAIAICTSWSGYTVGKFKLRHADVYGLDDVGRKLMGPFGYQLFGIAFALFCIFVAGSGILGIATDLNALSSHGACTAIFVAVAAMAGFLLGSIQTLGKISWLAWVGIISILTSILILTIAVGVQDRPAAAPQEGPFVADWTYTTSPDAASAFAALSSIVFAYAGVPAYFNIVSEMREPRHFTRSLIWCQSIMTATYITIGVVVYYYCGSYVASPALGSAGPLLKKICYGIALPGLLVSTTMYIHFAAKYFFIRFLRGTEHLARNTKTHWVTWIGCTGSCAAIAYIIASAIPVFGGLVSLIGALLGTLICFQPMGAMWLYDNWKQERTPKWMLMLFWSLFIIISGTFLMISGTYGSVVGIIDSYNETGGSSAWTCADNSNSS</sequence>
<protein>
    <recommendedName>
        <fullName evidence="7">Amino acid transporter transmembrane domain-containing protein</fullName>
    </recommendedName>
</protein>
<evidence type="ECO:0000313" key="8">
    <source>
        <dbReference type="EMBL" id="KAF1969665.1"/>
    </source>
</evidence>
<dbReference type="FunFam" id="1.20.1740.10:FF:000039">
    <property type="entry name" value="Neutral amino acid transporter (Eurofung)"/>
    <property type="match status" value="1"/>
</dbReference>
<dbReference type="AlphaFoldDB" id="A0A6A5UXW6"/>
<feature type="transmembrane region" description="Helical" evidence="6">
    <location>
        <begin position="418"/>
        <end position="437"/>
    </location>
</feature>
<feature type="transmembrane region" description="Helical" evidence="6">
    <location>
        <begin position="157"/>
        <end position="178"/>
    </location>
</feature>
<feature type="transmembrane region" description="Helical" evidence="6">
    <location>
        <begin position="78"/>
        <end position="100"/>
    </location>
</feature>
<dbReference type="PANTHER" id="PTHR22950:SF683">
    <property type="entry name" value="AMINO ACID TRANSPORTER (EUROFUNG)"/>
    <property type="match status" value="1"/>
</dbReference>
<evidence type="ECO:0000259" key="7">
    <source>
        <dbReference type="Pfam" id="PF01490"/>
    </source>
</evidence>
<proteinExistence type="inferred from homology"/>
<comment type="similarity">
    <text evidence="2">Belongs to the amino acid/polyamine transporter 2 family.</text>
</comment>
<feature type="transmembrane region" description="Helical" evidence="6">
    <location>
        <begin position="384"/>
        <end position="406"/>
    </location>
</feature>
<dbReference type="OrthoDB" id="40134at2759"/>
<keyword evidence="4 6" id="KW-1133">Transmembrane helix</keyword>
<evidence type="ECO:0000313" key="9">
    <source>
        <dbReference type="Proteomes" id="UP000800036"/>
    </source>
</evidence>
<feature type="domain" description="Amino acid transporter transmembrane" evidence="7">
    <location>
        <begin position="52"/>
        <end position="444"/>
    </location>
</feature>
<feature type="transmembrane region" description="Helical" evidence="6">
    <location>
        <begin position="130"/>
        <end position="151"/>
    </location>
</feature>